<dbReference type="EMBL" id="KV454212">
    <property type="protein sequence ID" value="ODQ58542.1"/>
    <property type="molecule type" value="Genomic_DNA"/>
</dbReference>
<dbReference type="PANTHER" id="PTHR45679">
    <property type="entry name" value="ER DEGRADATION-ENHANCING ALPHA-MANNOSIDASE-LIKE PROTEIN 2"/>
    <property type="match status" value="1"/>
</dbReference>
<evidence type="ECO:0000256" key="3">
    <source>
        <dbReference type="ARBA" id="ARBA00022824"/>
    </source>
</evidence>
<keyword evidence="6" id="KW-0106">Calcium</keyword>
<dbReference type="InterPro" id="IPR012341">
    <property type="entry name" value="6hp_glycosidase-like_sf"/>
</dbReference>
<dbReference type="GO" id="GO:0004571">
    <property type="term" value="F:mannosyl-oligosaccharide 1,2-alpha-mannosidase activity"/>
    <property type="evidence" value="ECO:0007669"/>
    <property type="project" value="EnsemblFungi"/>
</dbReference>
<evidence type="ECO:0000256" key="6">
    <source>
        <dbReference type="PIRSR" id="PIRSR601382-2"/>
    </source>
</evidence>
<feature type="active site" evidence="5">
    <location>
        <position position="242"/>
    </location>
</feature>
<feature type="active site" description="Proton donor" evidence="5">
    <location>
        <position position="103"/>
    </location>
</feature>
<dbReference type="AlphaFoldDB" id="A0A1E3P0U1"/>
<comment type="cofactor">
    <cofactor evidence="6">
        <name>Ca(2+)</name>
        <dbReference type="ChEBI" id="CHEBI:29108"/>
    </cofactor>
</comment>
<keyword evidence="3" id="KW-0256">Endoplasmic reticulum</keyword>
<name>A0A1E3P0U1_WICAA</name>
<keyword evidence="7 8" id="KW-0378">Hydrolase</keyword>
<dbReference type="GO" id="GO:0016020">
    <property type="term" value="C:membrane"/>
    <property type="evidence" value="ECO:0007669"/>
    <property type="project" value="InterPro"/>
</dbReference>
<evidence type="ECO:0000256" key="2">
    <source>
        <dbReference type="ARBA" id="ARBA00007658"/>
    </source>
</evidence>
<dbReference type="GO" id="GO:0005975">
    <property type="term" value="P:carbohydrate metabolic process"/>
    <property type="evidence" value="ECO:0007669"/>
    <property type="project" value="InterPro"/>
</dbReference>
<dbReference type="OrthoDB" id="8118055at2759"/>
<dbReference type="EC" id="3.2.1.-" evidence="7"/>
<feature type="active site" description="Proton donor" evidence="5">
    <location>
        <position position="335"/>
    </location>
</feature>
<dbReference type="PANTHER" id="PTHR45679:SF5">
    <property type="entry name" value="ER DEGRADATION-ENHANCING ALPHA-MANNOSIDASE-LIKE PROTEIN 1"/>
    <property type="match status" value="1"/>
</dbReference>
<dbReference type="Proteomes" id="UP000094112">
    <property type="component" value="Unassembled WGS sequence"/>
</dbReference>
<reference evidence="8 9" key="1">
    <citation type="journal article" date="2016" name="Proc. Natl. Acad. Sci. U.S.A.">
        <title>Comparative genomics of biotechnologically important yeasts.</title>
        <authorList>
            <person name="Riley R."/>
            <person name="Haridas S."/>
            <person name="Wolfe K.H."/>
            <person name="Lopes M.R."/>
            <person name="Hittinger C.T."/>
            <person name="Goeker M."/>
            <person name="Salamov A.A."/>
            <person name="Wisecaver J.H."/>
            <person name="Long T.M."/>
            <person name="Calvey C.H."/>
            <person name="Aerts A.L."/>
            <person name="Barry K.W."/>
            <person name="Choi C."/>
            <person name="Clum A."/>
            <person name="Coughlan A.Y."/>
            <person name="Deshpande S."/>
            <person name="Douglass A.P."/>
            <person name="Hanson S.J."/>
            <person name="Klenk H.-P."/>
            <person name="LaButti K.M."/>
            <person name="Lapidus A."/>
            <person name="Lindquist E.A."/>
            <person name="Lipzen A.M."/>
            <person name="Meier-Kolthoff J.P."/>
            <person name="Ohm R.A."/>
            <person name="Otillar R.P."/>
            <person name="Pangilinan J.L."/>
            <person name="Peng Y."/>
            <person name="Rokas A."/>
            <person name="Rosa C.A."/>
            <person name="Scheuner C."/>
            <person name="Sibirny A.A."/>
            <person name="Slot J.C."/>
            <person name="Stielow J.B."/>
            <person name="Sun H."/>
            <person name="Kurtzman C.P."/>
            <person name="Blackwell M."/>
            <person name="Grigoriev I.V."/>
            <person name="Jeffries T.W."/>
        </authorList>
    </citation>
    <scope>NUCLEOTIDE SEQUENCE [LARGE SCALE GENOMIC DNA]</scope>
    <source>
        <strain evidence="9">ATCC 58044 / CBS 1984 / NCYC 433 / NRRL Y-366-8</strain>
    </source>
</reference>
<evidence type="ECO:0000256" key="1">
    <source>
        <dbReference type="ARBA" id="ARBA00004240"/>
    </source>
</evidence>
<feature type="active site" evidence="5">
    <location>
        <position position="367"/>
    </location>
</feature>
<dbReference type="GO" id="GO:0097466">
    <property type="term" value="P:ubiquitin-dependent glycoprotein ERAD pathway"/>
    <property type="evidence" value="ECO:0007669"/>
    <property type="project" value="EnsemblFungi"/>
</dbReference>
<feature type="binding site" evidence="6">
    <location>
        <position position="452"/>
    </location>
    <ligand>
        <name>Ca(2+)</name>
        <dbReference type="ChEBI" id="CHEBI:29108"/>
    </ligand>
</feature>
<dbReference type="GO" id="GO:0005509">
    <property type="term" value="F:calcium ion binding"/>
    <property type="evidence" value="ECO:0007669"/>
    <property type="project" value="InterPro"/>
</dbReference>
<keyword evidence="9" id="KW-1185">Reference proteome</keyword>
<dbReference type="Gene3D" id="1.50.10.10">
    <property type="match status" value="1"/>
</dbReference>
<dbReference type="GO" id="GO:1900103">
    <property type="term" value="P:positive regulation of endoplasmic reticulum unfolded protein response"/>
    <property type="evidence" value="ECO:0007669"/>
    <property type="project" value="EnsemblFungi"/>
</dbReference>
<dbReference type="Pfam" id="PF01532">
    <property type="entry name" value="Glyco_hydro_47"/>
    <property type="match status" value="1"/>
</dbReference>
<evidence type="ECO:0000313" key="9">
    <source>
        <dbReference type="Proteomes" id="UP000094112"/>
    </source>
</evidence>
<keyword evidence="4" id="KW-0325">Glycoprotein</keyword>
<dbReference type="InterPro" id="IPR001382">
    <property type="entry name" value="Glyco_hydro_47"/>
</dbReference>
<dbReference type="RefSeq" id="XP_019037749.1">
    <property type="nucleotide sequence ID" value="XM_019181034.1"/>
</dbReference>
<feature type="non-terminal residue" evidence="8">
    <location>
        <position position="1"/>
    </location>
</feature>
<dbReference type="PRINTS" id="PR00747">
    <property type="entry name" value="GLYHDRLASE47"/>
</dbReference>
<comment type="subcellular location">
    <subcellularLocation>
        <location evidence="1">Endoplasmic reticulum</location>
    </subcellularLocation>
</comment>
<keyword evidence="7" id="KW-0326">Glycosidase</keyword>
<protein>
    <recommendedName>
        <fullName evidence="7">alpha-1,2-Mannosidase</fullName>
        <ecNumber evidence="7">3.2.1.-</ecNumber>
    </recommendedName>
</protein>
<organism evidence="8 9">
    <name type="scientific">Wickerhamomyces anomalus (strain ATCC 58044 / CBS 1984 / NCYC 433 / NRRL Y-366-8)</name>
    <name type="common">Yeast</name>
    <name type="synonym">Hansenula anomala</name>
    <dbReference type="NCBI Taxonomy" id="683960"/>
    <lineage>
        <taxon>Eukaryota</taxon>
        <taxon>Fungi</taxon>
        <taxon>Dikarya</taxon>
        <taxon>Ascomycota</taxon>
        <taxon>Saccharomycotina</taxon>
        <taxon>Saccharomycetes</taxon>
        <taxon>Phaffomycetales</taxon>
        <taxon>Wickerhamomycetaceae</taxon>
        <taxon>Wickerhamomyces</taxon>
    </lineage>
</organism>
<dbReference type="GO" id="GO:0106055">
    <property type="term" value="C:mannosyl-oligosaccharide 1,2-alpha-mannosidase complex"/>
    <property type="evidence" value="ECO:0007669"/>
    <property type="project" value="EnsemblFungi"/>
</dbReference>
<dbReference type="GO" id="GO:1904380">
    <property type="term" value="P:endoplasmic reticulum mannose trimming"/>
    <property type="evidence" value="ECO:0007669"/>
    <property type="project" value="EnsemblFungi"/>
</dbReference>
<evidence type="ECO:0000256" key="7">
    <source>
        <dbReference type="RuleBase" id="RU361193"/>
    </source>
</evidence>
<keyword evidence="6" id="KW-0479">Metal-binding</keyword>
<accession>A0A1E3P0U1</accession>
<evidence type="ECO:0000313" key="8">
    <source>
        <dbReference type="EMBL" id="ODQ58542.1"/>
    </source>
</evidence>
<comment type="similarity">
    <text evidence="2 7">Belongs to the glycosyl hydrolase 47 family.</text>
</comment>
<feature type="non-terminal residue" evidence="8">
    <location>
        <position position="461"/>
    </location>
</feature>
<dbReference type="InterPro" id="IPR044674">
    <property type="entry name" value="EDEM1/2/3"/>
</dbReference>
<evidence type="ECO:0000256" key="4">
    <source>
        <dbReference type="ARBA" id="ARBA00023180"/>
    </source>
</evidence>
<dbReference type="GeneID" id="30198280"/>
<dbReference type="GO" id="GO:0030246">
    <property type="term" value="F:carbohydrate binding"/>
    <property type="evidence" value="ECO:0007669"/>
    <property type="project" value="EnsemblFungi"/>
</dbReference>
<dbReference type="GO" id="GO:0044322">
    <property type="term" value="C:endoplasmic reticulum quality control compartment"/>
    <property type="evidence" value="ECO:0007669"/>
    <property type="project" value="GOC"/>
</dbReference>
<dbReference type="SUPFAM" id="SSF48225">
    <property type="entry name" value="Seven-hairpin glycosidases"/>
    <property type="match status" value="1"/>
</dbReference>
<dbReference type="STRING" id="683960.A0A1E3P0U1"/>
<gene>
    <name evidence="8" type="ORF">WICANDRAFT_24490</name>
</gene>
<evidence type="ECO:0000256" key="5">
    <source>
        <dbReference type="PIRSR" id="PIRSR601382-1"/>
    </source>
</evidence>
<dbReference type="InterPro" id="IPR036026">
    <property type="entry name" value="Seven-hairpin_glycosidases"/>
</dbReference>
<proteinExistence type="inferred from homology"/>
<sequence>SYTSKHLSYLKNETRSLFDHGWNSYMQFGYPADEVRPITCKPYSRDGDIFNIHRNDVLGNYSVTLLDTITTFAIMGDIDKFKMYIEEIKKIDFNLDSTVQVFETAIRALGSLLSAHLYAMDKFKLPKYDGFLLRKAFDLGERLLPSYLHESGIPLARVNLRYGSDLPNKLIKETCSAGAGSPIVEMSLLSILTNDTRFETYSRNAFLKLWDSRSKLDLLPMTIDPLKGNWLDAITGIGASIDSFYEYALKGAILFNDDELLNVWEKSYRALSTHSKVEWFFGNVHVDTGLLVSPWIDALSAFFPGLLVLSGNIEDAKRAHLPFLKLWNQYQGIPERWDFLPTGPSPRLFGSGDSDPISLEWYPLRPEFIESTYYLYRATKDPFYLRIGEQILDDYKREFKVECGFAGFRDVRTRELQDRMESFVLSETFMYLYLLFDEANEINSDAKVIFSTEGHPLWVPK</sequence>